<organism evidence="1 2">
    <name type="scientific">Campylobacter hyointestinalis</name>
    <dbReference type="NCBI Taxonomy" id="198"/>
    <lineage>
        <taxon>Bacteria</taxon>
        <taxon>Pseudomonadati</taxon>
        <taxon>Campylobacterota</taxon>
        <taxon>Epsilonproteobacteria</taxon>
        <taxon>Campylobacterales</taxon>
        <taxon>Campylobacteraceae</taxon>
        <taxon>Campylobacter</taxon>
    </lineage>
</organism>
<comment type="caution">
    <text evidence="1">The sequence shown here is derived from an EMBL/GenBank/DDBJ whole genome shotgun (WGS) entry which is preliminary data.</text>
</comment>
<proteinExistence type="predicted"/>
<reference evidence="1 2" key="1">
    <citation type="submission" date="2019-07" db="EMBL/GenBank/DDBJ databases">
        <title>Rapid identification of Enteric Bacteria from Whole Genome Sequences (WGS) using Average Nucleotide Identity (ANI).</title>
        <authorList>
            <person name="Lane C."/>
        </authorList>
    </citation>
    <scope>NUCLEOTIDE SEQUENCE [LARGE SCALE GENOMIC DNA]</scope>
    <source>
        <strain evidence="1 2">D2411</strain>
    </source>
</reference>
<gene>
    <name evidence="1" type="ORF">YZ82_01870</name>
</gene>
<name>A0A562XIN8_CAMHY</name>
<evidence type="ECO:0000313" key="1">
    <source>
        <dbReference type="EMBL" id="TWO22008.1"/>
    </source>
</evidence>
<dbReference type="RefSeq" id="WP_147496922.1">
    <property type="nucleotide sequence ID" value="NZ_VOAP01000007.1"/>
</dbReference>
<dbReference type="Proteomes" id="UP000321812">
    <property type="component" value="Unassembled WGS sequence"/>
</dbReference>
<sequence length="67" mass="7961">MTKNMHLNLQQIYKSIDIIQSEILQMSLCELASDKMLRYSIEALKLKFDELKVLLEWSKNICQRDTN</sequence>
<evidence type="ECO:0000313" key="2">
    <source>
        <dbReference type="Proteomes" id="UP000321812"/>
    </source>
</evidence>
<dbReference type="AlphaFoldDB" id="A0A562XIN8"/>
<protein>
    <submittedName>
        <fullName evidence="1">Uncharacterized protein</fullName>
    </submittedName>
</protein>
<accession>A0A562XIN8</accession>
<dbReference type="EMBL" id="VOAP01000007">
    <property type="protein sequence ID" value="TWO22008.1"/>
    <property type="molecule type" value="Genomic_DNA"/>
</dbReference>